<organism evidence="2 3">
    <name type="scientific">Tritrichomonas musculus</name>
    <dbReference type="NCBI Taxonomy" id="1915356"/>
    <lineage>
        <taxon>Eukaryota</taxon>
        <taxon>Metamonada</taxon>
        <taxon>Parabasalia</taxon>
        <taxon>Tritrichomonadida</taxon>
        <taxon>Tritrichomonadidae</taxon>
        <taxon>Tritrichomonas</taxon>
    </lineage>
</organism>
<keyword evidence="1" id="KW-1133">Transmembrane helix</keyword>
<evidence type="ECO:0000256" key="1">
    <source>
        <dbReference type="SAM" id="Phobius"/>
    </source>
</evidence>
<protein>
    <recommendedName>
        <fullName evidence="4">Tetraspanin family protein</fullName>
    </recommendedName>
</protein>
<gene>
    <name evidence="2" type="ORF">M9Y10_035199</name>
</gene>
<reference evidence="2 3" key="1">
    <citation type="submission" date="2024-04" db="EMBL/GenBank/DDBJ databases">
        <title>Tritrichomonas musculus Genome.</title>
        <authorList>
            <person name="Alves-Ferreira E."/>
            <person name="Grigg M."/>
            <person name="Lorenzi H."/>
            <person name="Galac M."/>
        </authorList>
    </citation>
    <scope>NUCLEOTIDE SEQUENCE [LARGE SCALE GENOMIC DNA]</scope>
    <source>
        <strain evidence="2 3">EAF2021</strain>
    </source>
</reference>
<proteinExistence type="predicted"/>
<dbReference type="EMBL" id="JAPFFF010000005">
    <property type="protein sequence ID" value="KAK8890423.1"/>
    <property type="molecule type" value="Genomic_DNA"/>
</dbReference>
<name>A0ABR2KH02_9EUKA</name>
<sequence length="301" mass="34153">MGIVGRIKKTALGGFFGAALLGLLGCCIYSSLYCSKNNPYQSYYPGRQGKIGTVSYVIAVTSIVSLVFFLISFVFNILDVCSMAKKILAIIGIVIYIACFIAEILFIVWNNWDLDKSINNLLLNKDDIKNYADIFRLSPIPLISYYDLDYDLFSGVIPGVSLMSIRSPPTFGKVNAFVDEDGIISKKEINMPVCYFSTLEDKLAFRPKKCIGKWDGEKIKNYIDELNKRIQEDIDRRDWSTNKRLKWHFNWNYNNIIMYSQPGSHALMLIFLGIQIAAIVCGLIYLILAAQKHFSNHNSQL</sequence>
<evidence type="ECO:0000313" key="2">
    <source>
        <dbReference type="EMBL" id="KAK8890423.1"/>
    </source>
</evidence>
<dbReference type="PROSITE" id="PS51257">
    <property type="entry name" value="PROKAR_LIPOPROTEIN"/>
    <property type="match status" value="1"/>
</dbReference>
<comment type="caution">
    <text evidence="2">The sequence shown here is derived from an EMBL/GenBank/DDBJ whole genome shotgun (WGS) entry which is preliminary data.</text>
</comment>
<keyword evidence="1" id="KW-0812">Transmembrane</keyword>
<dbReference type="Proteomes" id="UP001470230">
    <property type="component" value="Unassembled WGS sequence"/>
</dbReference>
<keyword evidence="1" id="KW-0472">Membrane</keyword>
<feature type="transmembrane region" description="Helical" evidence="1">
    <location>
        <begin position="87"/>
        <end position="109"/>
    </location>
</feature>
<evidence type="ECO:0008006" key="4">
    <source>
        <dbReference type="Google" id="ProtNLM"/>
    </source>
</evidence>
<accession>A0ABR2KH02</accession>
<feature type="transmembrane region" description="Helical" evidence="1">
    <location>
        <begin position="12"/>
        <end position="33"/>
    </location>
</feature>
<feature type="transmembrane region" description="Helical" evidence="1">
    <location>
        <begin position="53"/>
        <end position="75"/>
    </location>
</feature>
<keyword evidence="3" id="KW-1185">Reference proteome</keyword>
<evidence type="ECO:0000313" key="3">
    <source>
        <dbReference type="Proteomes" id="UP001470230"/>
    </source>
</evidence>
<feature type="transmembrane region" description="Helical" evidence="1">
    <location>
        <begin position="266"/>
        <end position="288"/>
    </location>
</feature>